<feature type="region of interest" description="Disordered" evidence="1">
    <location>
        <begin position="694"/>
        <end position="713"/>
    </location>
</feature>
<dbReference type="KEGG" id="amam:HPC72_00610"/>
<dbReference type="RefSeq" id="WP_159522658.1">
    <property type="nucleotide sequence ID" value="NZ_CP053642.1"/>
</dbReference>
<evidence type="ECO:0000256" key="1">
    <source>
        <dbReference type="SAM" id="MobiDB-lite"/>
    </source>
</evidence>
<feature type="compositionally biased region" description="Basic and acidic residues" evidence="1">
    <location>
        <begin position="536"/>
        <end position="554"/>
    </location>
</feature>
<accession>A0A6M8B6U5</accession>
<dbReference type="InterPro" id="IPR044927">
    <property type="entry name" value="Endonuclea_NS_2"/>
</dbReference>
<feature type="region of interest" description="Disordered" evidence="1">
    <location>
        <begin position="447"/>
        <end position="684"/>
    </location>
</feature>
<evidence type="ECO:0000259" key="2">
    <source>
        <dbReference type="Pfam" id="PF13930"/>
    </source>
</evidence>
<feature type="compositionally biased region" description="Basic and acidic residues" evidence="1">
    <location>
        <begin position="565"/>
        <end position="634"/>
    </location>
</feature>
<name>A0A6M8B6U5_9ACTO</name>
<feature type="compositionally biased region" description="Gly residues" evidence="1">
    <location>
        <begin position="464"/>
        <end position="491"/>
    </location>
</feature>
<evidence type="ECO:0000313" key="4">
    <source>
        <dbReference type="Proteomes" id="UP000504752"/>
    </source>
</evidence>
<evidence type="ECO:0000313" key="3">
    <source>
        <dbReference type="EMBL" id="QKD78963.1"/>
    </source>
</evidence>
<dbReference type="InterPro" id="IPR036689">
    <property type="entry name" value="ESAT-6-like_sf"/>
</dbReference>
<dbReference type="SUPFAM" id="SSF140453">
    <property type="entry name" value="EsxAB dimer-like"/>
    <property type="match status" value="1"/>
</dbReference>
<dbReference type="EMBL" id="CP053642">
    <property type="protein sequence ID" value="QKD78963.1"/>
    <property type="molecule type" value="Genomic_DNA"/>
</dbReference>
<sequence>MAQTPFDETKIPCLSFDIASVETAASTMKTKAGDLRAAGQTIQTTWSGLSGCYSAPEQETLYAAMDPVKNNSDDLARDLESLAGALTTFASTVSGIKARARALQADGIAFKAKIAGDDKWDHDQDKVNENNALIERANKIRADLWVAEVECANTIRALDGLEAFHTDPTSDNDPLGYGYSEIPAGTEGLPWGSPVGRKDDCPKAAGVQVKRFVWDGVVCEGLGGTLRGLGNLVGVDYSAQDGWSWSGETASNTWKGLGSLVGLSEDENGGYGWHGFDAAWSTARDSWGGAVKGLVCADQWGDDPARAAGGAAFNLATFIVGAGAGASKAGKLGASGSKLARAGQVAVTADRVLTFLDPVGAGLGKLVEVPTGFVVGKAKAALKLDFDLNDVIGRWTGADVGSGIDTPRVDADVPGGGSAGGSGMGAPEVGRDVLKGENLDVARGGTRLESAADSPGVSRAAEGSPGGSAGDGAGSSRGGDGAGAGGAGAGARGEVDGAHEGPGGRDGADAAHGAETELAHGGADAGRSGDAGGARDGGDGAHERDGSGGHHDSQAEAGHQGPDAEAGHKTEAERADDAHERDGSDGHHDGRAEADRTHDGADADAGHGAEADRARDGGDGAHERDGSGGHHDSQAEAGHQGPDAEAGHKTEADRSADGAGGPGHEGADGAHGGEGTDGELEPGSPEAIRRHLEQRRAAGDADEFNRAHRPELPEGVERRRVEVLVGDGLMPGPRQPFGRGVELEPNAVYHVEGRGDYYTDASGQIRHAELFSAVERFHVWGERANPMNKDLNDPLPNVTYTVDGTFHYTTDGAGRTVLVEADGFEVARWRRRSKRLQAQIGHLGGEGFNGGHLAAHGFGGPPEAINVVPMHRDVNLPVKDVDTFYAFEQDVRKNPHDYRDIRVEVHYADPDITSPTGSLEGLDPASRVPEEFIVKWTDRNGGAREAPYKNSAIDDAAPR</sequence>
<feature type="compositionally biased region" description="Gly residues" evidence="1">
    <location>
        <begin position="414"/>
        <end position="424"/>
    </location>
</feature>
<feature type="compositionally biased region" description="Basic and acidic residues" evidence="1">
    <location>
        <begin position="645"/>
        <end position="656"/>
    </location>
</feature>
<feature type="region of interest" description="Disordered" evidence="1">
    <location>
        <begin position="403"/>
        <end position="430"/>
    </location>
</feature>
<gene>
    <name evidence="3" type="ORF">HPC72_00610</name>
</gene>
<feature type="region of interest" description="Disordered" evidence="1">
    <location>
        <begin position="940"/>
        <end position="959"/>
    </location>
</feature>
<dbReference type="Proteomes" id="UP000504752">
    <property type="component" value="Chromosome"/>
</dbReference>
<feature type="compositionally biased region" description="Gly residues" evidence="1">
    <location>
        <begin position="658"/>
        <end position="675"/>
    </location>
</feature>
<protein>
    <recommendedName>
        <fullName evidence="2">Type VII secretion system protein EssD-like domain-containing protein</fullName>
    </recommendedName>
</protein>
<proteinExistence type="predicted"/>
<dbReference type="AlphaFoldDB" id="A0A6M8B6U5"/>
<dbReference type="Gene3D" id="1.10.287.1060">
    <property type="entry name" value="ESAT-6-like"/>
    <property type="match status" value="1"/>
</dbReference>
<reference evidence="3 4" key="1">
    <citation type="submission" date="2020-05" db="EMBL/GenBank/DDBJ databases">
        <title>Actinomyces sp. zg-325.</title>
        <authorList>
            <person name="Yang C."/>
        </authorList>
    </citation>
    <scope>NUCLEOTIDE SEQUENCE [LARGE SCALE GENOMIC DNA]</scope>
    <source>
        <strain evidence="4">zg-325</strain>
    </source>
</reference>
<dbReference type="Pfam" id="PF13930">
    <property type="entry name" value="Endonuclea_NS_2"/>
    <property type="match status" value="1"/>
</dbReference>
<organism evidence="3 4">
    <name type="scientific">Actinomyces marmotae</name>
    <dbReference type="NCBI Taxonomy" id="2737173"/>
    <lineage>
        <taxon>Bacteria</taxon>
        <taxon>Bacillati</taxon>
        <taxon>Actinomycetota</taxon>
        <taxon>Actinomycetes</taxon>
        <taxon>Actinomycetales</taxon>
        <taxon>Actinomycetaceae</taxon>
        <taxon>Actinomyces</taxon>
    </lineage>
</organism>
<feature type="compositionally biased region" description="Basic and acidic residues" evidence="1">
    <location>
        <begin position="493"/>
        <end position="518"/>
    </location>
</feature>
<keyword evidence="4" id="KW-1185">Reference proteome</keyword>
<feature type="compositionally biased region" description="Low complexity" evidence="1">
    <location>
        <begin position="519"/>
        <end position="528"/>
    </location>
</feature>
<feature type="domain" description="Type VII secretion system protein EssD-like" evidence="2">
    <location>
        <begin position="796"/>
        <end position="910"/>
    </location>
</feature>